<feature type="non-terminal residue" evidence="6">
    <location>
        <position position="1"/>
    </location>
</feature>
<keyword evidence="3" id="KW-0648">Protein biosynthesis</keyword>
<evidence type="ECO:0000256" key="2">
    <source>
        <dbReference type="ARBA" id="ARBA00022840"/>
    </source>
</evidence>
<evidence type="ECO:0000313" key="7">
    <source>
        <dbReference type="Proteomes" id="UP000261325"/>
    </source>
</evidence>
<dbReference type="InterPro" id="IPR004154">
    <property type="entry name" value="Anticodon-bd"/>
</dbReference>
<dbReference type="Gene3D" id="3.40.50.800">
    <property type="entry name" value="Anticodon-binding domain"/>
    <property type="match status" value="1"/>
</dbReference>
<evidence type="ECO:0000259" key="5">
    <source>
        <dbReference type="Pfam" id="PF03129"/>
    </source>
</evidence>
<evidence type="ECO:0000256" key="1">
    <source>
        <dbReference type="ARBA" id="ARBA00022598"/>
    </source>
</evidence>
<dbReference type="GO" id="GO:0005524">
    <property type="term" value="F:ATP binding"/>
    <property type="evidence" value="ECO:0007669"/>
    <property type="project" value="UniProtKB-KW"/>
</dbReference>
<dbReference type="Pfam" id="PF03129">
    <property type="entry name" value="HGTP_anticodon"/>
    <property type="match status" value="1"/>
</dbReference>
<sequence>GSFKSQMKKADRSGARFAVILGENEIAQGTAGLKPLRDDQPQQEVAQADLAAVLAGLL</sequence>
<comment type="caution">
    <text evidence="6">The sequence shown here is derived from an EMBL/GenBank/DDBJ whole genome shotgun (WGS) entry which is preliminary data.</text>
</comment>
<dbReference type="InterPro" id="IPR036621">
    <property type="entry name" value="Anticodon-bd_dom_sf"/>
</dbReference>
<keyword evidence="2" id="KW-0547">Nucleotide-binding</keyword>
<keyword evidence="1 6" id="KW-0436">Ligase</keyword>
<evidence type="ECO:0000256" key="3">
    <source>
        <dbReference type="ARBA" id="ARBA00022917"/>
    </source>
</evidence>
<feature type="domain" description="Anticodon-binding" evidence="5">
    <location>
        <begin position="2"/>
        <end position="55"/>
    </location>
</feature>
<dbReference type="GO" id="GO:0006418">
    <property type="term" value="P:tRNA aminoacylation for protein translation"/>
    <property type="evidence" value="ECO:0007669"/>
    <property type="project" value="UniProtKB-ARBA"/>
</dbReference>
<accession>A0A3B8WR39</accession>
<proteinExistence type="predicted"/>
<protein>
    <submittedName>
        <fullName evidence="6">Histidine--tRNA ligase</fullName>
    </submittedName>
</protein>
<dbReference type="Proteomes" id="UP000261325">
    <property type="component" value="Unassembled WGS sequence"/>
</dbReference>
<keyword evidence="4" id="KW-0030">Aminoacyl-tRNA synthetase</keyword>
<gene>
    <name evidence="6" type="ORF">DCF82_21735</name>
</gene>
<evidence type="ECO:0000313" key="6">
    <source>
        <dbReference type="EMBL" id="HAC30402.1"/>
    </source>
</evidence>
<reference evidence="6 7" key="1">
    <citation type="journal article" date="2018" name="Nat. Biotechnol.">
        <title>A standardized bacterial taxonomy based on genome phylogeny substantially revises the tree of life.</title>
        <authorList>
            <person name="Parks D.H."/>
            <person name="Chuvochina M."/>
            <person name="Waite D.W."/>
            <person name="Rinke C."/>
            <person name="Skarshewski A."/>
            <person name="Chaumeil P.A."/>
            <person name="Hugenholtz P."/>
        </authorList>
    </citation>
    <scope>NUCLEOTIDE SEQUENCE [LARGE SCALE GENOMIC DNA]</scope>
    <source>
        <strain evidence="6">UBA9049</strain>
    </source>
</reference>
<dbReference type="AlphaFoldDB" id="A0A3B8WR39"/>
<dbReference type="SUPFAM" id="SSF52954">
    <property type="entry name" value="Class II aaRS ABD-related"/>
    <property type="match status" value="1"/>
</dbReference>
<dbReference type="EMBL" id="DLYI01000295">
    <property type="protein sequence ID" value="HAC30402.1"/>
    <property type="molecule type" value="Genomic_DNA"/>
</dbReference>
<dbReference type="GO" id="GO:0004812">
    <property type="term" value="F:aminoacyl-tRNA ligase activity"/>
    <property type="evidence" value="ECO:0007669"/>
    <property type="project" value="UniProtKB-KW"/>
</dbReference>
<organism evidence="6 7">
    <name type="scientific">Marinobacter nauticus</name>
    <name type="common">Marinobacter hydrocarbonoclasticus</name>
    <name type="synonym">Marinobacter aquaeolei</name>
    <dbReference type="NCBI Taxonomy" id="2743"/>
    <lineage>
        <taxon>Bacteria</taxon>
        <taxon>Pseudomonadati</taxon>
        <taxon>Pseudomonadota</taxon>
        <taxon>Gammaproteobacteria</taxon>
        <taxon>Pseudomonadales</taxon>
        <taxon>Marinobacteraceae</taxon>
        <taxon>Marinobacter</taxon>
    </lineage>
</organism>
<keyword evidence="2" id="KW-0067">ATP-binding</keyword>
<evidence type="ECO:0000256" key="4">
    <source>
        <dbReference type="ARBA" id="ARBA00023146"/>
    </source>
</evidence>
<name>A0A3B8WR39_MARNT</name>